<keyword evidence="3" id="KW-1003">Cell membrane</keyword>
<dbReference type="SUPFAM" id="SSF118215">
    <property type="entry name" value="Proton glutamate symport protein"/>
    <property type="match status" value="1"/>
</dbReference>
<keyword evidence="2" id="KW-0813">Transport</keyword>
<dbReference type="RefSeq" id="WP_034616763.1">
    <property type="nucleotide sequence ID" value="NZ_JSUM01000014.1"/>
</dbReference>
<gene>
    <name evidence="9" type="ORF">OA57_09290</name>
</gene>
<feature type="transmembrane region" description="Helical" evidence="8">
    <location>
        <begin position="343"/>
        <end position="368"/>
    </location>
</feature>
<dbReference type="Pfam" id="PF00375">
    <property type="entry name" value="SDF"/>
    <property type="match status" value="1"/>
</dbReference>
<feature type="transmembrane region" description="Helical" evidence="8">
    <location>
        <begin position="238"/>
        <end position="259"/>
    </location>
</feature>
<evidence type="ECO:0000313" key="10">
    <source>
        <dbReference type="Proteomes" id="UP000030380"/>
    </source>
</evidence>
<feature type="transmembrane region" description="Helical" evidence="8">
    <location>
        <begin position="320"/>
        <end position="337"/>
    </location>
</feature>
<protein>
    <submittedName>
        <fullName evidence="9">Amino acid transporter</fullName>
    </submittedName>
</protein>
<keyword evidence="10" id="KW-1185">Reference proteome</keyword>
<evidence type="ECO:0000256" key="2">
    <source>
        <dbReference type="ARBA" id="ARBA00022448"/>
    </source>
</evidence>
<dbReference type="OrthoDB" id="9766690at2"/>
<evidence type="ECO:0000256" key="8">
    <source>
        <dbReference type="SAM" id="Phobius"/>
    </source>
</evidence>
<dbReference type="FunFam" id="1.10.3860.10:FF:000001">
    <property type="entry name" value="C4-dicarboxylate transport protein"/>
    <property type="match status" value="1"/>
</dbReference>
<organism evidence="9 10">
    <name type="scientific">Chelonobacter oris</name>
    <dbReference type="NCBI Taxonomy" id="505317"/>
    <lineage>
        <taxon>Bacteria</taxon>
        <taxon>Pseudomonadati</taxon>
        <taxon>Pseudomonadota</taxon>
        <taxon>Gammaproteobacteria</taxon>
        <taxon>Pasteurellales</taxon>
        <taxon>Pasteurellaceae</taxon>
        <taxon>Chelonobacter</taxon>
    </lineage>
</organism>
<dbReference type="EMBL" id="JSUM01000014">
    <property type="protein sequence ID" value="KGQ69822.1"/>
    <property type="molecule type" value="Genomic_DNA"/>
</dbReference>
<dbReference type="PANTHER" id="PTHR42865">
    <property type="entry name" value="PROTON/GLUTAMATE-ASPARTATE SYMPORTER"/>
    <property type="match status" value="1"/>
</dbReference>
<evidence type="ECO:0000256" key="7">
    <source>
        <dbReference type="ARBA" id="ARBA00023136"/>
    </source>
</evidence>
<dbReference type="STRING" id="505317.OA57_09290"/>
<dbReference type="Gene3D" id="1.10.3860.10">
    <property type="entry name" value="Sodium:dicarboxylate symporter"/>
    <property type="match status" value="1"/>
</dbReference>
<keyword evidence="7 8" id="KW-0472">Membrane</keyword>
<feature type="transmembrane region" description="Helical" evidence="8">
    <location>
        <begin position="154"/>
        <end position="171"/>
    </location>
</feature>
<dbReference type="InterPro" id="IPR018107">
    <property type="entry name" value="Na-dicarboxylate_symporter_CS"/>
</dbReference>
<keyword evidence="5" id="KW-0769">Symport</keyword>
<keyword evidence="6 8" id="KW-1133">Transmembrane helix</keyword>
<dbReference type="PROSITE" id="PS00713">
    <property type="entry name" value="NA_DICARBOXYL_SYMP_1"/>
    <property type="match status" value="1"/>
</dbReference>
<dbReference type="GO" id="GO:0006835">
    <property type="term" value="P:dicarboxylic acid transport"/>
    <property type="evidence" value="ECO:0007669"/>
    <property type="project" value="UniProtKB-ARBA"/>
</dbReference>
<dbReference type="InterPro" id="IPR036458">
    <property type="entry name" value="Na:dicarbo_symporter_sf"/>
</dbReference>
<sequence length="431" mass="45719">MSQAKKGLFSFYFQSNLLIRILIGLILGAIFGIVFQNATEMIAFLTPFGDLFIRLLKMIMIPVIACTLIVGASTISPAHLGRVGSKVIVYYMLTSLFAIIIGLAVGVVLNPGLGLELTANQSTTIKETVAPSLLSILLDIIPTNPMNSFSEGKILQIICFCLFFGIALAFGRDSNDEKIQSASDTVYHFFEGASHAMFKVVGWVMQYAPIGVFALIFIVFSQNGAAAFGSLANVTFSVYVGLVLQVVLVYCGICLLLRLSPITFLKKVRAPMITAFVTRSSGATLPVSIETAEKQMGVPKSIYSFGLPVGSTINMDGTTIYLGVCAIFIANAVGVPLDFSQQLTIVLTAVLASIGTAGVPGAGAIMLLMVLESVGLKVEAGSMVAVAYGMILGIDALLDMGRTSMNVVGDVMGVVAVAKSENELDEEVWNS</sequence>
<dbReference type="PANTHER" id="PTHR42865:SF7">
    <property type="entry name" value="PROTON_GLUTAMATE-ASPARTATE SYMPORTER"/>
    <property type="match status" value="1"/>
</dbReference>
<evidence type="ECO:0000256" key="1">
    <source>
        <dbReference type="ARBA" id="ARBA00004651"/>
    </source>
</evidence>
<comment type="caution">
    <text evidence="9">The sequence shown here is derived from an EMBL/GenBank/DDBJ whole genome shotgun (WGS) entry which is preliminary data.</text>
</comment>
<feature type="transmembrane region" description="Helical" evidence="8">
    <location>
        <begin position="380"/>
        <end position="398"/>
    </location>
</feature>
<keyword evidence="4 8" id="KW-0812">Transmembrane</keyword>
<dbReference type="Proteomes" id="UP000030380">
    <property type="component" value="Unassembled WGS sequence"/>
</dbReference>
<feature type="transmembrane region" description="Helical" evidence="8">
    <location>
        <begin position="12"/>
        <end position="35"/>
    </location>
</feature>
<dbReference type="GO" id="GO:0015293">
    <property type="term" value="F:symporter activity"/>
    <property type="evidence" value="ECO:0007669"/>
    <property type="project" value="UniProtKB-KW"/>
</dbReference>
<evidence type="ECO:0000256" key="5">
    <source>
        <dbReference type="ARBA" id="ARBA00022847"/>
    </source>
</evidence>
<comment type="subcellular location">
    <subcellularLocation>
        <location evidence="1">Cell membrane</location>
        <topology evidence="1">Multi-pass membrane protein</topology>
    </subcellularLocation>
</comment>
<accession>A0A0A3APY2</accession>
<dbReference type="AlphaFoldDB" id="A0A0A3APY2"/>
<feature type="transmembrane region" description="Helical" evidence="8">
    <location>
        <begin position="207"/>
        <end position="232"/>
    </location>
</feature>
<feature type="transmembrane region" description="Helical" evidence="8">
    <location>
        <begin position="55"/>
        <end position="75"/>
    </location>
</feature>
<evidence type="ECO:0000256" key="3">
    <source>
        <dbReference type="ARBA" id="ARBA00022475"/>
    </source>
</evidence>
<dbReference type="GO" id="GO:0005886">
    <property type="term" value="C:plasma membrane"/>
    <property type="evidence" value="ECO:0007669"/>
    <property type="project" value="UniProtKB-SubCell"/>
</dbReference>
<evidence type="ECO:0000256" key="4">
    <source>
        <dbReference type="ARBA" id="ARBA00022692"/>
    </source>
</evidence>
<feature type="transmembrane region" description="Helical" evidence="8">
    <location>
        <begin position="87"/>
        <end position="109"/>
    </location>
</feature>
<dbReference type="PRINTS" id="PR00173">
    <property type="entry name" value="EDTRNSPORT"/>
</dbReference>
<name>A0A0A3APY2_9PAST</name>
<dbReference type="InterPro" id="IPR001991">
    <property type="entry name" value="Na-dicarboxylate_symporter"/>
</dbReference>
<reference evidence="9 10" key="1">
    <citation type="submission" date="2014-11" db="EMBL/GenBank/DDBJ databases">
        <title>Draft genome sequence of Chelonobacter oris 1662T, associated with respiratory disease in Hermann's Tortoises.</title>
        <authorList>
            <person name="Kudirkiene E."/>
            <person name="Hansen M.J."/>
            <person name="Bojesen A.M."/>
        </authorList>
    </citation>
    <scope>NUCLEOTIDE SEQUENCE [LARGE SCALE GENOMIC DNA]</scope>
    <source>
        <strain evidence="9 10">1662</strain>
    </source>
</reference>
<evidence type="ECO:0000313" key="9">
    <source>
        <dbReference type="EMBL" id="KGQ69822.1"/>
    </source>
</evidence>
<proteinExistence type="predicted"/>
<evidence type="ECO:0000256" key="6">
    <source>
        <dbReference type="ARBA" id="ARBA00022989"/>
    </source>
</evidence>